<dbReference type="OrthoDB" id="8455288at2"/>
<dbReference type="SUPFAM" id="SSF46955">
    <property type="entry name" value="Putative DNA-binding domain"/>
    <property type="match status" value="1"/>
</dbReference>
<evidence type="ECO:0000313" key="2">
    <source>
        <dbReference type="EMBL" id="SKA72420.1"/>
    </source>
</evidence>
<dbReference type="RefSeq" id="WP_078921543.1">
    <property type="nucleotide sequence ID" value="NZ_FUYB01000003.1"/>
</dbReference>
<gene>
    <name evidence="2" type="ORF">SAMN02745130_01064</name>
</gene>
<evidence type="ECO:0000259" key="1">
    <source>
        <dbReference type="Pfam" id="PF12728"/>
    </source>
</evidence>
<evidence type="ECO:0000313" key="3">
    <source>
        <dbReference type="Proteomes" id="UP000190460"/>
    </source>
</evidence>
<feature type="domain" description="Helix-turn-helix" evidence="1">
    <location>
        <begin position="14"/>
        <end position="65"/>
    </location>
</feature>
<keyword evidence="3" id="KW-1185">Reference proteome</keyword>
<dbReference type="EMBL" id="FUYB01000003">
    <property type="protein sequence ID" value="SKA72420.1"/>
    <property type="molecule type" value="Genomic_DNA"/>
</dbReference>
<dbReference type="Pfam" id="PF12728">
    <property type="entry name" value="HTH_17"/>
    <property type="match status" value="1"/>
</dbReference>
<proteinExistence type="predicted"/>
<accession>A0A1T4W579</accession>
<dbReference type="STRING" id="92487.SAMN02745130_01064"/>
<name>A0A1T4W579_9GAMM</name>
<dbReference type="Proteomes" id="UP000190460">
    <property type="component" value="Unassembled WGS sequence"/>
</dbReference>
<sequence length="70" mass="7888">MTKKIDLRDWDNRYLTDKEVAAIYGVARATVWRWVGDGTLPAPIKIGGNTTRWHGETIKAAMTKQEDQAA</sequence>
<dbReference type="Gene3D" id="1.10.238.160">
    <property type="match status" value="1"/>
</dbReference>
<reference evidence="2 3" key="1">
    <citation type="submission" date="2017-02" db="EMBL/GenBank/DDBJ databases">
        <authorList>
            <person name="Peterson S.W."/>
        </authorList>
    </citation>
    <scope>NUCLEOTIDE SEQUENCE [LARGE SCALE GENOMIC DNA]</scope>
    <source>
        <strain evidence="2 3">ATCC 49788</strain>
    </source>
</reference>
<protein>
    <submittedName>
        <fullName evidence="2">Transcriptional regulator, AlpA family</fullName>
    </submittedName>
</protein>
<dbReference type="InterPro" id="IPR009061">
    <property type="entry name" value="DNA-bd_dom_put_sf"/>
</dbReference>
<organism evidence="2 3">
    <name type="scientific">Thiothrix eikelboomii</name>
    <dbReference type="NCBI Taxonomy" id="92487"/>
    <lineage>
        <taxon>Bacteria</taxon>
        <taxon>Pseudomonadati</taxon>
        <taxon>Pseudomonadota</taxon>
        <taxon>Gammaproteobacteria</taxon>
        <taxon>Thiotrichales</taxon>
        <taxon>Thiotrichaceae</taxon>
        <taxon>Thiothrix</taxon>
    </lineage>
</organism>
<dbReference type="InterPro" id="IPR041657">
    <property type="entry name" value="HTH_17"/>
</dbReference>
<dbReference type="AlphaFoldDB" id="A0A1T4W579"/>